<feature type="transmembrane region" description="Helical" evidence="1">
    <location>
        <begin position="478"/>
        <end position="499"/>
    </location>
</feature>
<keyword evidence="1" id="KW-0812">Transmembrane</keyword>
<dbReference type="Pfam" id="PF02009">
    <property type="entry name" value="RIFIN"/>
    <property type="match status" value="2"/>
</dbReference>
<proteinExistence type="predicted"/>
<evidence type="ECO:0000256" key="1">
    <source>
        <dbReference type="SAM" id="Phobius"/>
    </source>
</evidence>
<reference evidence="2 3" key="2">
    <citation type="submission" date="2013-02" db="EMBL/GenBank/DDBJ databases">
        <title>The Genome Sequence of Plasmodium falciparum Tanzania (2000708).</title>
        <authorList>
            <consortium name="The Broad Institute Genome Sequencing Platform"/>
            <consortium name="The Broad Institute Genome Sequencing Center for Infectious Disease"/>
            <person name="Neafsey D."/>
            <person name="Cheeseman I."/>
            <person name="Volkman S."/>
            <person name="Adams J."/>
            <person name="Walker B."/>
            <person name="Young S.K."/>
            <person name="Zeng Q."/>
            <person name="Gargeya S."/>
            <person name="Fitzgerald M."/>
            <person name="Haas B."/>
            <person name="Abouelleil A."/>
            <person name="Alvarado L."/>
            <person name="Arachchi H.M."/>
            <person name="Berlin A.M."/>
            <person name="Chapman S.B."/>
            <person name="Dewar J."/>
            <person name="Goldberg J."/>
            <person name="Griggs A."/>
            <person name="Gujja S."/>
            <person name="Hansen M."/>
            <person name="Howarth C."/>
            <person name="Imamovic A."/>
            <person name="Larimer J."/>
            <person name="McCowan C."/>
            <person name="Murphy C."/>
            <person name="Neiman D."/>
            <person name="Pearson M."/>
            <person name="Priest M."/>
            <person name="Roberts A."/>
            <person name="Saif S."/>
            <person name="Shea T."/>
            <person name="Sisk P."/>
            <person name="Sykes S."/>
            <person name="Wortman J."/>
            <person name="Nusbaum C."/>
            <person name="Birren B."/>
        </authorList>
    </citation>
    <scope>NUCLEOTIDE SEQUENCE [LARGE SCALE GENOMIC DNA]</scope>
    <source>
        <strain evidence="3">Tanzania (2000708)</strain>
    </source>
</reference>
<evidence type="ECO:0008006" key="4">
    <source>
        <dbReference type="Google" id="ProtNLM"/>
    </source>
</evidence>
<organism evidence="2 3">
    <name type="scientific">Plasmodium falciparum Tanzania</name>
    <name type="common">2000708</name>
    <dbReference type="NCBI Taxonomy" id="1036725"/>
    <lineage>
        <taxon>Eukaryota</taxon>
        <taxon>Sar</taxon>
        <taxon>Alveolata</taxon>
        <taxon>Apicomplexa</taxon>
        <taxon>Aconoidasida</taxon>
        <taxon>Haemosporida</taxon>
        <taxon>Plasmodiidae</taxon>
        <taxon>Plasmodium</taxon>
        <taxon>Plasmodium (Laverania)</taxon>
    </lineage>
</organism>
<feature type="non-terminal residue" evidence="2">
    <location>
        <position position="1"/>
    </location>
</feature>
<evidence type="ECO:0000313" key="3">
    <source>
        <dbReference type="Proteomes" id="UP000030708"/>
    </source>
</evidence>
<sequence>GIGAVAVNAWKDAAIIAAKEAAIAKGAAAGKVAGDIKGMEVVTFGLQHFGVDKLFPDIFKNFVNTRPYNEIRTIASSILGKYKKTCLSLNNDFTAPPACTKFQLSLRIHLSETNTRGIPAAEAIPKGLEGILGHATKTAKTAEAAKSTKVAAEIAQQQTALIEAGFNSSITSINASIFAIVPTTTSRLLCECKLYAPSNYDNNPEMKAVIQDFDRQTSERYKKYEERMIKNRHKCKEQCDKDIQKIILKDKIEKELTEKFAALETNITTKDIPTCVCEESLADKTEKFCLQYGYGLGGGGLQSLGLLGGIGHLGINAWKTTALKAAITAAKQAGAAEGAAQGASAGMVEVISGLKALGIDKLSPGMLESFFAKRHYADVSSLPHLINMQYDSNCSATLSSTKTFCGDIANNLNLIPKANSAFYGAEFSIKEKVTEVVAKATNVAEATKSEVTSTTTATLTKQKTSEIAATYMGYQTTIIASIVAILIIVLVMVIIYLILRYRRKKKMKKKLQYIKLLKD</sequence>
<dbReference type="Proteomes" id="UP000030708">
    <property type="component" value="Unassembled WGS sequence"/>
</dbReference>
<keyword evidence="1" id="KW-0472">Membrane</keyword>
<dbReference type="AlphaFoldDB" id="A0A024VY70"/>
<reference evidence="2 3" key="1">
    <citation type="submission" date="2013-02" db="EMBL/GenBank/DDBJ databases">
        <title>The Genome Annotation of Plasmodium falciparum Tanzania (2000708).</title>
        <authorList>
            <consortium name="The Broad Institute Genome Sequencing Platform"/>
            <consortium name="The Broad Institute Genome Sequencing Center for Infectious Disease"/>
            <person name="Neafsey D."/>
            <person name="Hoffman S."/>
            <person name="Volkman S."/>
            <person name="Rosenthal P."/>
            <person name="Walker B."/>
            <person name="Young S.K."/>
            <person name="Zeng Q."/>
            <person name="Gargeya S."/>
            <person name="Fitzgerald M."/>
            <person name="Haas B."/>
            <person name="Abouelleil A."/>
            <person name="Allen A.W."/>
            <person name="Alvarado L."/>
            <person name="Arachchi H.M."/>
            <person name="Berlin A.M."/>
            <person name="Chapman S.B."/>
            <person name="Gainer-Dewar J."/>
            <person name="Goldberg J."/>
            <person name="Griggs A."/>
            <person name="Gujja S."/>
            <person name="Hansen M."/>
            <person name="Howarth C."/>
            <person name="Imamovic A."/>
            <person name="Ireland A."/>
            <person name="Larimer J."/>
            <person name="McCowan C."/>
            <person name="Murphy C."/>
            <person name="Pearson M."/>
            <person name="Poon T.W."/>
            <person name="Priest M."/>
            <person name="Roberts A."/>
            <person name="Saif S."/>
            <person name="Shea T."/>
            <person name="Sisk P."/>
            <person name="Sykes S."/>
            <person name="Wortman J."/>
            <person name="Nusbaum C."/>
            <person name="Birren B."/>
        </authorList>
    </citation>
    <scope>NUCLEOTIDE SEQUENCE [LARGE SCALE GENOMIC DNA]</scope>
    <source>
        <strain evidence="3">Tanzania (2000708)</strain>
    </source>
</reference>
<evidence type="ECO:0000313" key="2">
    <source>
        <dbReference type="EMBL" id="ETW33205.1"/>
    </source>
</evidence>
<dbReference type="NCBIfam" id="TIGR01477">
    <property type="entry name" value="RIFIN"/>
    <property type="match status" value="1"/>
</dbReference>
<gene>
    <name evidence="2" type="ORF">PFTANZ_06074</name>
</gene>
<dbReference type="EMBL" id="KI926810">
    <property type="protein sequence ID" value="ETW33205.1"/>
    <property type="molecule type" value="Genomic_DNA"/>
</dbReference>
<accession>A0A024VY70</accession>
<dbReference type="InterPro" id="IPR006373">
    <property type="entry name" value="VSA_Rifin"/>
</dbReference>
<name>A0A024VY70_PLAFA</name>
<protein>
    <recommendedName>
        <fullName evidence="4">Surface antigen</fullName>
    </recommendedName>
</protein>
<keyword evidence="1" id="KW-1133">Transmembrane helix</keyword>